<dbReference type="OMA" id="HFCMFKK"/>
<dbReference type="CTD" id="9822054"/>
<dbReference type="FunCoup" id="E3LDG2">
    <property type="interactions" value="1528"/>
</dbReference>
<dbReference type="InParanoid" id="E3LDG2"/>
<feature type="compositionally biased region" description="Acidic residues" evidence="1">
    <location>
        <begin position="193"/>
        <end position="215"/>
    </location>
</feature>
<keyword evidence="2" id="KW-0732">Signal</keyword>
<dbReference type="eggNOG" id="ENOG502TIRD">
    <property type="taxonomic scope" value="Eukaryota"/>
</dbReference>
<keyword evidence="4" id="KW-1185">Reference proteome</keyword>
<evidence type="ECO:0000313" key="4">
    <source>
        <dbReference type="Proteomes" id="UP000008281"/>
    </source>
</evidence>
<proteinExistence type="predicted"/>
<accession>E3LDG2</accession>
<feature type="region of interest" description="Disordered" evidence="1">
    <location>
        <begin position="167"/>
        <end position="227"/>
    </location>
</feature>
<dbReference type="EMBL" id="DS268407">
    <property type="protein sequence ID" value="EFO83036.1"/>
    <property type="molecule type" value="Genomic_DNA"/>
</dbReference>
<evidence type="ECO:0000313" key="3">
    <source>
        <dbReference type="EMBL" id="EFO83036.1"/>
    </source>
</evidence>
<dbReference type="AlphaFoldDB" id="E3LDG2"/>
<dbReference type="PANTHER" id="PTHR21105">
    <property type="entry name" value="GH16255P"/>
    <property type="match status" value="1"/>
</dbReference>
<dbReference type="KEGG" id="crq:GCK72_024606"/>
<dbReference type="Proteomes" id="UP000008281">
    <property type="component" value="Unassembled WGS sequence"/>
</dbReference>
<sequence>MCRWFTLFLLPYIIFLISALEHVERNSLPRPIHPRRHKRAEQVRLPPVSRTPFVLWKNDPKCMIDGRDMMSCPKKNANDPDERLICIEPQELCDDHQDCLGGEDEAPHFCMFKKLEDAEVRRLKAEIYALAQNNNRKQEPVYKDVIVNNDETSDGTKQQVRPGVFKVNHLGPLGKSKMYKNAEYEDDVNKSEEESEEEDEDEDEDDEQEQEQIEDAETKRREHAKRRRTYRHLLQLKGVRL</sequence>
<dbReference type="Gene3D" id="2.40.128.620">
    <property type="match status" value="1"/>
</dbReference>
<feature type="compositionally biased region" description="Basic and acidic residues" evidence="1">
    <location>
        <begin position="180"/>
        <end position="192"/>
    </location>
</feature>
<dbReference type="PANTHER" id="PTHR21105:SF1">
    <property type="entry name" value="SECRETED PROTEIN"/>
    <property type="match status" value="1"/>
</dbReference>
<organism evidence="4">
    <name type="scientific">Caenorhabditis remanei</name>
    <name type="common">Caenorhabditis vulgaris</name>
    <dbReference type="NCBI Taxonomy" id="31234"/>
    <lineage>
        <taxon>Eukaryota</taxon>
        <taxon>Metazoa</taxon>
        <taxon>Ecdysozoa</taxon>
        <taxon>Nematoda</taxon>
        <taxon>Chromadorea</taxon>
        <taxon>Rhabditida</taxon>
        <taxon>Rhabditina</taxon>
        <taxon>Rhabditomorpha</taxon>
        <taxon>Rhabditoidea</taxon>
        <taxon>Rhabditidae</taxon>
        <taxon>Peloderinae</taxon>
        <taxon>Caenorhabditis</taxon>
    </lineage>
</organism>
<dbReference type="STRING" id="31234.E3LDG2"/>
<feature type="signal peptide" evidence="2">
    <location>
        <begin position="1"/>
        <end position="19"/>
    </location>
</feature>
<evidence type="ECO:0000256" key="2">
    <source>
        <dbReference type="SAM" id="SignalP"/>
    </source>
</evidence>
<name>E3LDG2_CAERE</name>
<evidence type="ECO:0000256" key="1">
    <source>
        <dbReference type="SAM" id="MobiDB-lite"/>
    </source>
</evidence>
<dbReference type="GO" id="GO:0043195">
    <property type="term" value="C:terminal bouton"/>
    <property type="evidence" value="ECO:0007669"/>
    <property type="project" value="TreeGrafter"/>
</dbReference>
<dbReference type="GeneID" id="9822054"/>
<gene>
    <name evidence="3" type="ORF">CRE_00613</name>
</gene>
<dbReference type="GO" id="GO:0043410">
    <property type="term" value="P:positive regulation of MAPK cascade"/>
    <property type="evidence" value="ECO:0007669"/>
    <property type="project" value="TreeGrafter"/>
</dbReference>
<dbReference type="GO" id="GO:0030297">
    <property type="term" value="F:transmembrane receptor protein tyrosine kinase activator activity"/>
    <property type="evidence" value="ECO:0007669"/>
    <property type="project" value="TreeGrafter"/>
</dbReference>
<reference evidence="3" key="1">
    <citation type="submission" date="2007-07" db="EMBL/GenBank/DDBJ databases">
        <title>PCAP assembly of the Caenorhabditis remanei genome.</title>
        <authorList>
            <consortium name="The Caenorhabditis remanei Sequencing Consortium"/>
            <person name="Wilson R.K."/>
        </authorList>
    </citation>
    <scope>NUCLEOTIDE SEQUENCE [LARGE SCALE GENOMIC DNA]</scope>
    <source>
        <strain evidence="3">PB4641</strain>
    </source>
</reference>
<feature type="chain" id="PRO_5003173401" evidence="2">
    <location>
        <begin position="20"/>
        <end position="241"/>
    </location>
</feature>
<protein>
    <submittedName>
        <fullName evidence="3">Uncharacterized protein</fullName>
    </submittedName>
</protein>
<dbReference type="HOGENOM" id="CLU_1152656_0_0_1"/>
<dbReference type="OrthoDB" id="5863688at2759"/>